<organism evidence="3 4">
    <name type="scientific">Fibrisoma montanum</name>
    <dbReference type="NCBI Taxonomy" id="2305895"/>
    <lineage>
        <taxon>Bacteria</taxon>
        <taxon>Pseudomonadati</taxon>
        <taxon>Bacteroidota</taxon>
        <taxon>Cytophagia</taxon>
        <taxon>Cytophagales</taxon>
        <taxon>Spirosomataceae</taxon>
        <taxon>Fibrisoma</taxon>
    </lineage>
</organism>
<feature type="domain" description="FAS1" evidence="2">
    <location>
        <begin position="74"/>
        <end position="208"/>
    </location>
</feature>
<dbReference type="InterPro" id="IPR000782">
    <property type="entry name" value="FAS1_domain"/>
</dbReference>
<accession>A0A418M5N0</accession>
<dbReference type="AlphaFoldDB" id="A0A418M5N0"/>
<keyword evidence="4" id="KW-1185">Reference proteome</keyword>
<dbReference type="Pfam" id="PF02469">
    <property type="entry name" value="Fasciclin"/>
    <property type="match status" value="2"/>
</dbReference>
<reference evidence="3 4" key="1">
    <citation type="submission" date="2018-08" db="EMBL/GenBank/DDBJ databases">
        <title>Fibrisoma montanum sp. nov., isolated from Danxia mountain soil.</title>
        <authorList>
            <person name="Huang Y."/>
        </authorList>
    </citation>
    <scope>NUCLEOTIDE SEQUENCE [LARGE SCALE GENOMIC DNA]</scope>
    <source>
        <strain evidence="3 4">HYT19</strain>
    </source>
</reference>
<sequence length="355" mass="36368">MKKTTNLSETLKLLIALFLFSGLILVGCQETTPDPQPPTTGTTNPGSSTTTPGSSTTATTPGSSTTATTPGVVVTSLTATVNGNANLTFLAAAINRAGLGADLSQGLLTVFAPSDEAFRAAGFANVAAVNAAQPADLKRILQYHVIGSRIDKSAFPTAVNTSYQTLLPNARLSVFKTQAGVVTVNNALITQADIPATNAAVHIINRVLTPPTLTVVDLAKGNQDLTLLVAAIDRAGVQNTLASSPENGFTVFAPTNAAFRAAGYADEAAVRAADPKALADLLNYHVLTTRAFSQTLPNGAELVTAQGGSIRITNADGKVTILGKGNGTSAANVTLADQVTTNGVVHVIDRVLLPK</sequence>
<comment type="caution">
    <text evidence="3">The sequence shown here is derived from an EMBL/GenBank/DDBJ whole genome shotgun (WGS) entry which is preliminary data.</text>
</comment>
<dbReference type="Proteomes" id="UP000283523">
    <property type="component" value="Unassembled WGS sequence"/>
</dbReference>
<dbReference type="InterPro" id="IPR036378">
    <property type="entry name" value="FAS1_dom_sf"/>
</dbReference>
<dbReference type="Gene3D" id="2.30.180.10">
    <property type="entry name" value="FAS1 domain"/>
    <property type="match status" value="2"/>
</dbReference>
<evidence type="ECO:0000313" key="4">
    <source>
        <dbReference type="Proteomes" id="UP000283523"/>
    </source>
</evidence>
<dbReference type="InterPro" id="IPR050904">
    <property type="entry name" value="Adhesion/Biosynth-related"/>
</dbReference>
<name>A0A418M5N0_9BACT</name>
<dbReference type="RefSeq" id="WP_119669041.1">
    <property type="nucleotide sequence ID" value="NZ_QXED01000005.1"/>
</dbReference>
<dbReference type="PROSITE" id="PS50213">
    <property type="entry name" value="FAS1"/>
    <property type="match status" value="2"/>
</dbReference>
<dbReference type="GO" id="GO:0005615">
    <property type="term" value="C:extracellular space"/>
    <property type="evidence" value="ECO:0007669"/>
    <property type="project" value="TreeGrafter"/>
</dbReference>
<feature type="compositionally biased region" description="Low complexity" evidence="1">
    <location>
        <begin position="39"/>
        <end position="69"/>
    </location>
</feature>
<feature type="domain" description="FAS1" evidence="2">
    <location>
        <begin position="212"/>
        <end position="352"/>
    </location>
</feature>
<dbReference type="PROSITE" id="PS51257">
    <property type="entry name" value="PROKAR_LIPOPROTEIN"/>
    <property type="match status" value="1"/>
</dbReference>
<protein>
    <submittedName>
        <fullName evidence="3">Fasciclin domain-containing protein</fullName>
    </submittedName>
</protein>
<dbReference type="OrthoDB" id="1119934at2"/>
<dbReference type="PANTHER" id="PTHR10900:SF77">
    <property type="entry name" value="FI19380P1"/>
    <property type="match status" value="1"/>
</dbReference>
<dbReference type="EMBL" id="QXED01000005">
    <property type="protein sequence ID" value="RIV21248.1"/>
    <property type="molecule type" value="Genomic_DNA"/>
</dbReference>
<evidence type="ECO:0000259" key="2">
    <source>
        <dbReference type="PROSITE" id="PS50213"/>
    </source>
</evidence>
<dbReference type="SUPFAM" id="SSF82153">
    <property type="entry name" value="FAS1 domain"/>
    <property type="match status" value="2"/>
</dbReference>
<dbReference type="SMART" id="SM00554">
    <property type="entry name" value="FAS1"/>
    <property type="match status" value="2"/>
</dbReference>
<dbReference type="PANTHER" id="PTHR10900">
    <property type="entry name" value="PERIOSTIN-RELATED"/>
    <property type="match status" value="1"/>
</dbReference>
<proteinExistence type="predicted"/>
<feature type="region of interest" description="Disordered" evidence="1">
    <location>
        <begin position="30"/>
        <end position="69"/>
    </location>
</feature>
<gene>
    <name evidence="3" type="ORF">DYU11_17660</name>
</gene>
<evidence type="ECO:0000256" key="1">
    <source>
        <dbReference type="SAM" id="MobiDB-lite"/>
    </source>
</evidence>
<dbReference type="FunFam" id="2.30.180.10:FF:000032">
    <property type="entry name" value="Fasciclin domain-containing protein, putative"/>
    <property type="match status" value="1"/>
</dbReference>
<evidence type="ECO:0000313" key="3">
    <source>
        <dbReference type="EMBL" id="RIV21248.1"/>
    </source>
</evidence>